<proteinExistence type="predicted"/>
<keyword evidence="2" id="KW-1185">Reference proteome</keyword>
<sequence length="42" mass="4864">MLLLLMLLIKQIIQLPLYKRGLLHMIYTVNIDDSLPSIHSSD</sequence>
<dbReference type="Proteomes" id="UP000008075">
    <property type="component" value="Chromosome"/>
</dbReference>
<name>D3VC40_XENNA</name>
<gene>
    <name evidence="1" type="ordered locus">XNC1_1630</name>
</gene>
<dbReference type="KEGG" id="xne:XNC1_1630"/>
<evidence type="ECO:0000313" key="2">
    <source>
        <dbReference type="Proteomes" id="UP000008075"/>
    </source>
</evidence>
<evidence type="ECO:0000313" key="1">
    <source>
        <dbReference type="EMBL" id="CBJ89693.1"/>
    </source>
</evidence>
<accession>D3VC40</accession>
<dbReference type="AlphaFoldDB" id="D3VC40"/>
<organism evidence="1 2">
    <name type="scientific">Xenorhabdus nematophila (strain ATCC 19061 / DSM 3370 / CCUG 14189 / LMG 1036 / NCIMB 9965 / AN6)</name>
    <dbReference type="NCBI Taxonomy" id="406817"/>
    <lineage>
        <taxon>Bacteria</taxon>
        <taxon>Pseudomonadati</taxon>
        <taxon>Pseudomonadota</taxon>
        <taxon>Gammaproteobacteria</taxon>
        <taxon>Enterobacterales</taxon>
        <taxon>Morganellaceae</taxon>
        <taxon>Xenorhabdus</taxon>
    </lineage>
</organism>
<dbReference type="EMBL" id="FN667742">
    <property type="protein sequence ID" value="CBJ89693.1"/>
    <property type="molecule type" value="Genomic_DNA"/>
</dbReference>
<reference evidence="1 2" key="1">
    <citation type="journal article" date="2011" name="PLoS ONE">
        <title>The entomopathogenic bacterial endosymbionts xenorhabdus and photorhabdus: convergent lifestyles from divergent genomes.</title>
        <authorList>
            <person name="Chaston J.M."/>
            <person name="Suen G."/>
            <person name="Tucker S.L."/>
            <person name="Andersen A.W."/>
            <person name="Bhasin A."/>
            <person name="Bode E."/>
            <person name="Bode H.B."/>
            <person name="Brachmann A.O."/>
            <person name="Cowles C.E."/>
            <person name="Cowles K.N."/>
            <person name="Darby C."/>
            <person name="de Leon L."/>
            <person name="Drace K."/>
            <person name="Du Z."/>
            <person name="Givaudan A."/>
            <person name="Herbert Tran E.E."/>
            <person name="Jewell K.A."/>
            <person name="Knack J.J."/>
            <person name="Krasomil-Osterfeld K.C."/>
            <person name="Kukor R."/>
            <person name="Lanois A."/>
            <person name="Latreille P."/>
            <person name="Leimgruber N.K."/>
            <person name="Lipke C.M."/>
            <person name="Liu R."/>
            <person name="Lu X."/>
            <person name="Martens E.C."/>
            <person name="Marri P.R."/>
            <person name="Medigue C."/>
            <person name="Menard M.L."/>
            <person name="Miller N.M."/>
            <person name="Morales-Soto N."/>
            <person name="Norton S."/>
            <person name="Ogier J.C."/>
            <person name="Orchard S.S."/>
            <person name="Park D."/>
            <person name="Park Y."/>
            <person name="Qurollo B.A."/>
            <person name="Sugar D.R."/>
            <person name="Richards G.R."/>
            <person name="Rouy Z."/>
            <person name="Slominski B."/>
            <person name="Slominski K."/>
            <person name="Snyder H."/>
            <person name="Tjaden B.C."/>
            <person name="van der Hoeven R."/>
            <person name="Welch R.D."/>
            <person name="Wheeler C."/>
            <person name="Xiang B."/>
            <person name="Barbazuk B."/>
            <person name="Gaudriault S."/>
            <person name="Goodner B."/>
            <person name="Slater S.C."/>
            <person name="Forst S."/>
            <person name="Goldman B.S."/>
            <person name="Goodrich-Blair H."/>
        </authorList>
    </citation>
    <scope>NUCLEOTIDE SEQUENCE [LARGE SCALE GENOMIC DNA]</scope>
    <source>
        <strain evidence="2">ATCC 19061 / DSM 3370 / CCUG 14189 / LMG 1036 / NCIMB 9965 / AN6</strain>
    </source>
</reference>
<protein>
    <submittedName>
        <fullName evidence="1">Uncharacterized protein</fullName>
    </submittedName>
</protein>
<dbReference type="HOGENOM" id="CLU_3260002_0_0_6"/>
<dbReference type="STRING" id="406817.XNC1_1630"/>